<feature type="transmembrane region" description="Helical" evidence="6">
    <location>
        <begin position="100"/>
        <end position="119"/>
    </location>
</feature>
<dbReference type="InterPro" id="IPR002797">
    <property type="entry name" value="Polysacc_synth"/>
</dbReference>
<feature type="transmembrane region" description="Helical" evidence="6">
    <location>
        <begin position="131"/>
        <end position="150"/>
    </location>
</feature>
<reference evidence="7 8" key="1">
    <citation type="submission" date="2019-01" db="EMBL/GenBank/DDBJ databases">
        <title>Novel species of Nocardioides.</title>
        <authorList>
            <person name="Liu Q."/>
            <person name="Xin Y.-H."/>
        </authorList>
    </citation>
    <scope>NUCLEOTIDE SEQUENCE [LARGE SCALE GENOMIC DNA]</scope>
    <source>
        <strain evidence="7 8">HLT3-15</strain>
    </source>
</reference>
<dbReference type="PANTHER" id="PTHR30250">
    <property type="entry name" value="PST FAMILY PREDICTED COLANIC ACID TRANSPORTER"/>
    <property type="match status" value="1"/>
</dbReference>
<dbReference type="OrthoDB" id="5140599at2"/>
<evidence type="ECO:0000256" key="3">
    <source>
        <dbReference type="ARBA" id="ARBA00022692"/>
    </source>
</evidence>
<feature type="transmembrane region" description="Helical" evidence="6">
    <location>
        <begin position="187"/>
        <end position="209"/>
    </location>
</feature>
<feature type="transmembrane region" description="Helical" evidence="6">
    <location>
        <begin position="391"/>
        <end position="414"/>
    </location>
</feature>
<dbReference type="EMBL" id="SDWS01000004">
    <property type="protein sequence ID" value="RYB90874.1"/>
    <property type="molecule type" value="Genomic_DNA"/>
</dbReference>
<comment type="subcellular location">
    <subcellularLocation>
        <location evidence="1">Cell membrane</location>
        <topology evidence="1">Multi-pass membrane protein</topology>
    </subcellularLocation>
</comment>
<feature type="transmembrane region" description="Helical" evidence="6">
    <location>
        <begin position="262"/>
        <end position="284"/>
    </location>
</feature>
<feature type="transmembrane region" description="Helical" evidence="6">
    <location>
        <begin position="221"/>
        <end position="242"/>
    </location>
</feature>
<evidence type="ECO:0000256" key="6">
    <source>
        <dbReference type="SAM" id="Phobius"/>
    </source>
</evidence>
<keyword evidence="4 6" id="KW-1133">Transmembrane helix</keyword>
<evidence type="ECO:0000256" key="5">
    <source>
        <dbReference type="ARBA" id="ARBA00023136"/>
    </source>
</evidence>
<dbReference type="Pfam" id="PF01943">
    <property type="entry name" value="Polysacc_synt"/>
    <property type="match status" value="1"/>
</dbReference>
<dbReference type="GO" id="GO:0005886">
    <property type="term" value="C:plasma membrane"/>
    <property type="evidence" value="ECO:0007669"/>
    <property type="project" value="UniProtKB-SubCell"/>
</dbReference>
<accession>A0A4Q2RSH4</accession>
<keyword evidence="5 6" id="KW-0472">Membrane</keyword>
<feature type="transmembrane region" description="Helical" evidence="6">
    <location>
        <begin position="55"/>
        <end position="79"/>
    </location>
</feature>
<protein>
    <submittedName>
        <fullName evidence="7">Lipopolysaccharide biosynthesis protein</fullName>
    </submittedName>
</protein>
<gene>
    <name evidence="7" type="ORF">EUA06_11420</name>
</gene>
<sequence length="440" mass="46250">MSTPRDEVRDHAGITGRASDLLSGSGQIAVAMMVMNVATYAYTMSAARIIGPTQYGAFFALMNLLLIVSVVQLGLQATAARRISAEPGHVGQIEREILRVSFRSALALGVVLLVSAPLVNRVLDLDSLPTAALAAFAAMPLTLMGAQAGILQGERRWRQLAVLYVLSGVPRLVVGLALILWQPTEFMALLGVTIGFYAPVLYGMAVLRHPRDTGETDARHGLLPIVRETVLNSQALFAYFALTNSDMLVARSVLDAHDSGLYAAGLIVTRTVMFLPQFVIVIAFPSLSSEVNRGRALVASLSIVAGLGAACVVGTALLPDLALVFAGGREYDEVRDILWLFALLGTTMAILQLLVYSVLARQGTASIVLVWAALAALVGIATTMISTVAALLATVLVVDAVLLVVLLVISAVMLRRPRAAGTASDADGASSPDEPGPSIG</sequence>
<keyword evidence="3 6" id="KW-0812">Transmembrane</keyword>
<dbReference type="RefSeq" id="WP_129475627.1">
    <property type="nucleotide sequence ID" value="NZ_SDWS01000004.1"/>
</dbReference>
<feature type="transmembrane region" description="Helical" evidence="6">
    <location>
        <begin position="366"/>
        <end position="385"/>
    </location>
</feature>
<feature type="transmembrane region" description="Helical" evidence="6">
    <location>
        <begin position="337"/>
        <end position="359"/>
    </location>
</feature>
<evidence type="ECO:0000256" key="1">
    <source>
        <dbReference type="ARBA" id="ARBA00004651"/>
    </source>
</evidence>
<feature type="transmembrane region" description="Helical" evidence="6">
    <location>
        <begin position="296"/>
        <end position="317"/>
    </location>
</feature>
<proteinExistence type="predicted"/>
<organism evidence="7 8">
    <name type="scientific">Nocardioides glacieisoli</name>
    <dbReference type="NCBI Taxonomy" id="1168730"/>
    <lineage>
        <taxon>Bacteria</taxon>
        <taxon>Bacillati</taxon>
        <taxon>Actinomycetota</taxon>
        <taxon>Actinomycetes</taxon>
        <taxon>Propionibacteriales</taxon>
        <taxon>Nocardioidaceae</taxon>
        <taxon>Nocardioides</taxon>
    </lineage>
</organism>
<evidence type="ECO:0000313" key="8">
    <source>
        <dbReference type="Proteomes" id="UP000291838"/>
    </source>
</evidence>
<evidence type="ECO:0000256" key="4">
    <source>
        <dbReference type="ARBA" id="ARBA00022989"/>
    </source>
</evidence>
<name>A0A4Q2RSH4_9ACTN</name>
<keyword evidence="2" id="KW-1003">Cell membrane</keyword>
<dbReference type="AlphaFoldDB" id="A0A4Q2RSH4"/>
<evidence type="ECO:0000313" key="7">
    <source>
        <dbReference type="EMBL" id="RYB90874.1"/>
    </source>
</evidence>
<keyword evidence="8" id="KW-1185">Reference proteome</keyword>
<dbReference type="InterPro" id="IPR050833">
    <property type="entry name" value="Poly_Biosynth_Transport"/>
</dbReference>
<dbReference type="PANTHER" id="PTHR30250:SF26">
    <property type="entry name" value="PSMA PROTEIN"/>
    <property type="match status" value="1"/>
</dbReference>
<feature type="transmembrane region" description="Helical" evidence="6">
    <location>
        <begin position="21"/>
        <end position="43"/>
    </location>
</feature>
<feature type="transmembrane region" description="Helical" evidence="6">
    <location>
        <begin position="162"/>
        <end position="181"/>
    </location>
</feature>
<dbReference type="Proteomes" id="UP000291838">
    <property type="component" value="Unassembled WGS sequence"/>
</dbReference>
<evidence type="ECO:0000256" key="2">
    <source>
        <dbReference type="ARBA" id="ARBA00022475"/>
    </source>
</evidence>
<comment type="caution">
    <text evidence="7">The sequence shown here is derived from an EMBL/GenBank/DDBJ whole genome shotgun (WGS) entry which is preliminary data.</text>
</comment>